<organism evidence="3 4">
    <name type="scientific">Myxozyma melibiosi</name>
    <dbReference type="NCBI Taxonomy" id="54550"/>
    <lineage>
        <taxon>Eukaryota</taxon>
        <taxon>Fungi</taxon>
        <taxon>Dikarya</taxon>
        <taxon>Ascomycota</taxon>
        <taxon>Saccharomycotina</taxon>
        <taxon>Lipomycetes</taxon>
        <taxon>Lipomycetales</taxon>
        <taxon>Lipomycetaceae</taxon>
        <taxon>Myxozyma</taxon>
    </lineage>
</organism>
<dbReference type="PANTHER" id="PTHR35519">
    <property type="entry name" value="MEMBRANE PROTEINS"/>
    <property type="match status" value="1"/>
</dbReference>
<feature type="compositionally biased region" description="Low complexity" evidence="1">
    <location>
        <begin position="195"/>
        <end position="205"/>
    </location>
</feature>
<dbReference type="GeneID" id="90034928"/>
<keyword evidence="4" id="KW-1185">Reference proteome</keyword>
<dbReference type="Proteomes" id="UP001498771">
    <property type="component" value="Unassembled WGS sequence"/>
</dbReference>
<dbReference type="InterPro" id="IPR025187">
    <property type="entry name" value="DUF4112"/>
</dbReference>
<feature type="transmembrane region" description="Helical" evidence="2">
    <location>
        <begin position="126"/>
        <end position="149"/>
    </location>
</feature>
<gene>
    <name evidence="3" type="ORF">BZA70DRAFT_111305</name>
</gene>
<keyword evidence="2" id="KW-0472">Membrane</keyword>
<name>A0ABR1FA05_9ASCO</name>
<dbReference type="EMBL" id="JBBJBU010000002">
    <property type="protein sequence ID" value="KAK7206676.1"/>
    <property type="molecule type" value="Genomic_DNA"/>
</dbReference>
<keyword evidence="2" id="KW-0812">Transmembrane</keyword>
<feature type="region of interest" description="Disordered" evidence="1">
    <location>
        <begin position="180"/>
        <end position="266"/>
    </location>
</feature>
<comment type="caution">
    <text evidence="3">The sequence shown here is derived from an EMBL/GenBank/DDBJ whole genome shotgun (WGS) entry which is preliminary data.</text>
</comment>
<dbReference type="RefSeq" id="XP_064769709.1">
    <property type="nucleotide sequence ID" value="XM_064909416.1"/>
</dbReference>
<sequence length="266" mass="29591">MSGITDAIEGLPGYDVAVDLWNEYAGEKFQTKDPYFETLEDGTTRRRKAPEGTTPSDAAVFKHIVSTAWKHDRCMYGCYWADWGIGQAPLISIIPVFGPWIMYTMHLRLNRMAEDLGIPNKLHMKMAANVTFDFLLTLVPILGAVFSYMNACSTRNAALVHSFLMKKAKENQARLGDYRPVQTPTYSFSRPPPTTTRTATATTTAPAPPPRPVPNPYPHVGSQQNTRQMRAPAVDRREYAPVAISTNAVPARASKKRTGDLEMGVR</sequence>
<protein>
    <submittedName>
        <fullName evidence="3">Uncharacterized protein</fullName>
    </submittedName>
</protein>
<evidence type="ECO:0000256" key="1">
    <source>
        <dbReference type="SAM" id="MobiDB-lite"/>
    </source>
</evidence>
<proteinExistence type="predicted"/>
<feature type="transmembrane region" description="Helical" evidence="2">
    <location>
        <begin position="85"/>
        <end position="105"/>
    </location>
</feature>
<accession>A0ABR1FA05</accession>
<keyword evidence="2" id="KW-1133">Transmembrane helix</keyword>
<evidence type="ECO:0000313" key="4">
    <source>
        <dbReference type="Proteomes" id="UP001498771"/>
    </source>
</evidence>
<evidence type="ECO:0000313" key="3">
    <source>
        <dbReference type="EMBL" id="KAK7206676.1"/>
    </source>
</evidence>
<feature type="compositionally biased region" description="Basic and acidic residues" evidence="1">
    <location>
        <begin position="257"/>
        <end position="266"/>
    </location>
</feature>
<dbReference type="Pfam" id="PF13430">
    <property type="entry name" value="DUF4112"/>
    <property type="match status" value="1"/>
</dbReference>
<feature type="compositionally biased region" description="Pro residues" evidence="1">
    <location>
        <begin position="206"/>
        <end position="217"/>
    </location>
</feature>
<dbReference type="PANTHER" id="PTHR35519:SF1">
    <property type="entry name" value="YALI0C06193P"/>
    <property type="match status" value="1"/>
</dbReference>
<evidence type="ECO:0000256" key="2">
    <source>
        <dbReference type="SAM" id="Phobius"/>
    </source>
</evidence>
<reference evidence="3 4" key="1">
    <citation type="submission" date="2024-03" db="EMBL/GenBank/DDBJ databases">
        <title>Genome-scale model development and genomic sequencing of the oleaginous clade Lipomyces.</title>
        <authorList>
            <consortium name="Lawrence Berkeley National Laboratory"/>
            <person name="Czajka J.J."/>
            <person name="Han Y."/>
            <person name="Kim J."/>
            <person name="Mondo S.J."/>
            <person name="Hofstad B.A."/>
            <person name="Robles A."/>
            <person name="Haridas S."/>
            <person name="Riley R."/>
            <person name="LaButti K."/>
            <person name="Pangilinan J."/>
            <person name="Andreopoulos W."/>
            <person name="Lipzen A."/>
            <person name="Yan J."/>
            <person name="Wang M."/>
            <person name="Ng V."/>
            <person name="Grigoriev I.V."/>
            <person name="Spatafora J.W."/>
            <person name="Magnuson J.K."/>
            <person name="Baker S.E."/>
            <person name="Pomraning K.R."/>
        </authorList>
    </citation>
    <scope>NUCLEOTIDE SEQUENCE [LARGE SCALE GENOMIC DNA]</scope>
    <source>
        <strain evidence="3 4">Phaff 52-87</strain>
    </source>
</reference>